<accession>A0A4U3KS67</accession>
<dbReference type="OrthoDB" id="797881at2"/>
<name>A0A4U3KS67_9BACT</name>
<protein>
    <submittedName>
        <fullName evidence="1">Uncharacterized protein</fullName>
    </submittedName>
</protein>
<dbReference type="EMBL" id="SZQL01000033">
    <property type="protein sequence ID" value="TKK64479.1"/>
    <property type="molecule type" value="Genomic_DNA"/>
</dbReference>
<proteinExistence type="predicted"/>
<sequence>MINILFRFLAIPVLLFTVTSSLSQQDRRFKGRLVLLDGNQKLLKDIGVRLVDQGSGVTGTDGEFAIAISNKAASVTLDLVNSNWEIVYPIGGKISVPKDTNEVVDFIVGDSPKTILTQALAKSNNEIKSSLSKLGVKQDGIEAALTEFRNEIQVMSNIKLEDLKDQIDLANKREQFYPVLTSAINNYINEAKDLKDAFKFIARHAFDDNEALQVLTGAVNSYSAAYEDINNKHSGYEKMVDDLWNSESKSSEVRDFFKYALGELHSANIFTLNLKIRDINDYNRGNFKGPKKAFKEAILREIESSDLQLERRLEELDNRAQVVITKLAG</sequence>
<reference evidence="1 2" key="1">
    <citation type="submission" date="2019-05" db="EMBL/GenBank/DDBJ databases">
        <title>Panacibacter sp. strain 17mud1-8 Genome sequencing and assembly.</title>
        <authorList>
            <person name="Chhetri G."/>
        </authorList>
    </citation>
    <scope>NUCLEOTIDE SEQUENCE [LARGE SCALE GENOMIC DNA]</scope>
    <source>
        <strain evidence="1 2">17mud1-8</strain>
    </source>
</reference>
<dbReference type="AlphaFoldDB" id="A0A4U3KS67"/>
<comment type="caution">
    <text evidence="1">The sequence shown here is derived from an EMBL/GenBank/DDBJ whole genome shotgun (WGS) entry which is preliminary data.</text>
</comment>
<dbReference type="RefSeq" id="WP_137264073.1">
    <property type="nucleotide sequence ID" value="NZ_SZQL01000033.1"/>
</dbReference>
<gene>
    <name evidence="1" type="ORF">FC093_22490</name>
</gene>
<evidence type="ECO:0000313" key="1">
    <source>
        <dbReference type="EMBL" id="TKK64479.1"/>
    </source>
</evidence>
<keyword evidence="2" id="KW-1185">Reference proteome</keyword>
<dbReference type="Proteomes" id="UP000305848">
    <property type="component" value="Unassembled WGS sequence"/>
</dbReference>
<evidence type="ECO:0000313" key="2">
    <source>
        <dbReference type="Proteomes" id="UP000305848"/>
    </source>
</evidence>
<organism evidence="1 2">
    <name type="scientific">Ilyomonas limi</name>
    <dbReference type="NCBI Taxonomy" id="2575867"/>
    <lineage>
        <taxon>Bacteria</taxon>
        <taxon>Pseudomonadati</taxon>
        <taxon>Bacteroidota</taxon>
        <taxon>Chitinophagia</taxon>
        <taxon>Chitinophagales</taxon>
        <taxon>Chitinophagaceae</taxon>
        <taxon>Ilyomonas</taxon>
    </lineage>
</organism>